<dbReference type="InterPro" id="IPR003594">
    <property type="entry name" value="HATPase_dom"/>
</dbReference>
<evidence type="ECO:0000313" key="4">
    <source>
        <dbReference type="EMBL" id="ADP81076.1"/>
    </source>
</evidence>
<dbReference type="InterPro" id="IPR050267">
    <property type="entry name" value="Anti-sigma-factor_SerPK"/>
</dbReference>
<dbReference type="eggNOG" id="COG2208">
    <property type="taxonomic scope" value="Bacteria"/>
</dbReference>
<dbReference type="InParanoid" id="E3JBQ6"/>
<dbReference type="GO" id="GO:0005524">
    <property type="term" value="F:ATP binding"/>
    <property type="evidence" value="ECO:0007669"/>
    <property type="project" value="UniProtKB-KW"/>
</dbReference>
<keyword evidence="4" id="KW-0067">ATP-binding</keyword>
<evidence type="ECO:0000259" key="3">
    <source>
        <dbReference type="Pfam" id="PF13581"/>
    </source>
</evidence>
<feature type="domain" description="Histidine kinase/HSP90-like ATPase" evidence="3">
    <location>
        <begin position="19"/>
        <end position="143"/>
    </location>
</feature>
<dbReference type="KEGG" id="fri:FraEuI1c_3051"/>
<dbReference type="HOGENOM" id="CLU_090336_0_0_11"/>
<gene>
    <name evidence="4" type="ordered locus">FraEuI1c_3051</name>
</gene>
<dbReference type="InterPro" id="IPR036890">
    <property type="entry name" value="HATPase_C_sf"/>
</dbReference>
<name>E3JBQ6_PSEI1</name>
<dbReference type="STRING" id="298654.FraEuI1c_3051"/>
<keyword evidence="1" id="KW-0808">Transferase</keyword>
<dbReference type="PANTHER" id="PTHR35526:SF3">
    <property type="entry name" value="ANTI-SIGMA-F FACTOR RSBW"/>
    <property type="match status" value="1"/>
</dbReference>
<dbReference type="EMBL" id="CP002299">
    <property type="protein sequence ID" value="ADP81076.1"/>
    <property type="molecule type" value="Genomic_DNA"/>
</dbReference>
<dbReference type="GO" id="GO:0004674">
    <property type="term" value="F:protein serine/threonine kinase activity"/>
    <property type="evidence" value="ECO:0007669"/>
    <property type="project" value="UniProtKB-KW"/>
</dbReference>
<sequence length="199" mass="20904">MTSGQTGPPAAPHVAVFRFPADPAACPLARHFVRGVLGEWRLAQAADVAELLTSELVGNAIDACAGAERFDGGLVGCVEVGVTADRDRLLIEVADADPRPPTPRDPGPDDESGRGLMLVEGLAERWGHHLATDGGRPHGKVVWFEIALASAAAPVGLPIRLPTPRVGPEQAESSPHPRSGLALPDLALLGRVRRRLDLV</sequence>
<dbReference type="CDD" id="cd16936">
    <property type="entry name" value="HATPase_RsbW-like"/>
    <property type="match status" value="1"/>
</dbReference>
<feature type="region of interest" description="Disordered" evidence="2">
    <location>
        <begin position="93"/>
        <end position="114"/>
    </location>
</feature>
<dbReference type="Pfam" id="PF13581">
    <property type="entry name" value="HATPase_c_2"/>
    <property type="match status" value="1"/>
</dbReference>
<accession>E3JBQ6</accession>
<evidence type="ECO:0000313" key="5">
    <source>
        <dbReference type="Proteomes" id="UP000002484"/>
    </source>
</evidence>
<dbReference type="Proteomes" id="UP000002484">
    <property type="component" value="Chromosome"/>
</dbReference>
<keyword evidence="1" id="KW-0723">Serine/threonine-protein kinase</keyword>
<dbReference type="AlphaFoldDB" id="E3JBQ6"/>
<proteinExistence type="predicted"/>
<reference evidence="4 5" key="1">
    <citation type="submission" date="2010-10" db="EMBL/GenBank/DDBJ databases">
        <title>Complete sequence of Frankia sp. EuI1c.</title>
        <authorList>
            <consortium name="US DOE Joint Genome Institute"/>
            <person name="Lucas S."/>
            <person name="Copeland A."/>
            <person name="Lapidus A."/>
            <person name="Cheng J.-F."/>
            <person name="Bruce D."/>
            <person name="Goodwin L."/>
            <person name="Pitluck S."/>
            <person name="Chertkov O."/>
            <person name="Detter J.C."/>
            <person name="Han C."/>
            <person name="Tapia R."/>
            <person name="Land M."/>
            <person name="Hauser L."/>
            <person name="Jeffries C."/>
            <person name="Kyrpides N."/>
            <person name="Ivanova N."/>
            <person name="Mikhailova N."/>
            <person name="Beauchemin N."/>
            <person name="Sen A."/>
            <person name="Sur S.A."/>
            <person name="Gtari M."/>
            <person name="Wall L."/>
            <person name="Tisa L."/>
            <person name="Woyke T."/>
        </authorList>
    </citation>
    <scope>NUCLEOTIDE SEQUENCE [LARGE SCALE GENOMIC DNA]</scope>
    <source>
        <strain evidence="5">DSM 45817 / CECT 9037 / EuI1c</strain>
    </source>
</reference>
<dbReference type="PANTHER" id="PTHR35526">
    <property type="entry name" value="ANTI-SIGMA-F FACTOR RSBW-RELATED"/>
    <property type="match status" value="1"/>
</dbReference>
<keyword evidence="1" id="KW-0418">Kinase</keyword>
<dbReference type="Gene3D" id="3.30.565.10">
    <property type="entry name" value="Histidine kinase-like ATPase, C-terminal domain"/>
    <property type="match status" value="1"/>
</dbReference>
<keyword evidence="5" id="KW-1185">Reference proteome</keyword>
<dbReference type="SUPFAM" id="SSF55874">
    <property type="entry name" value="ATPase domain of HSP90 chaperone/DNA topoisomerase II/histidine kinase"/>
    <property type="match status" value="1"/>
</dbReference>
<dbReference type="RefSeq" id="WP_013424194.1">
    <property type="nucleotide sequence ID" value="NC_014666.1"/>
</dbReference>
<evidence type="ECO:0000256" key="1">
    <source>
        <dbReference type="ARBA" id="ARBA00022527"/>
    </source>
</evidence>
<protein>
    <submittedName>
        <fullName evidence="4">ATP-binding region ATPase domain protein</fullName>
    </submittedName>
</protein>
<organism evidence="4 5">
    <name type="scientific">Pseudofrankia inefficax (strain DSM 45817 / CECT 9037 / DDB 130130 / EuI1c)</name>
    <name type="common">Frankia inefficax</name>
    <dbReference type="NCBI Taxonomy" id="298654"/>
    <lineage>
        <taxon>Bacteria</taxon>
        <taxon>Bacillati</taxon>
        <taxon>Actinomycetota</taxon>
        <taxon>Actinomycetes</taxon>
        <taxon>Frankiales</taxon>
        <taxon>Frankiaceae</taxon>
        <taxon>Pseudofrankia</taxon>
    </lineage>
</organism>
<keyword evidence="4" id="KW-0547">Nucleotide-binding</keyword>
<evidence type="ECO:0000256" key="2">
    <source>
        <dbReference type="SAM" id="MobiDB-lite"/>
    </source>
</evidence>